<dbReference type="Proteomes" id="UP001642464">
    <property type="component" value="Unassembled WGS sequence"/>
</dbReference>
<feature type="region of interest" description="Disordered" evidence="1">
    <location>
        <begin position="32"/>
        <end position="71"/>
    </location>
</feature>
<evidence type="ECO:0000313" key="2">
    <source>
        <dbReference type="EMBL" id="CAK9115219.1"/>
    </source>
</evidence>
<comment type="caution">
    <text evidence="2">The sequence shown here is derived from an EMBL/GenBank/DDBJ whole genome shotgun (WGS) entry which is preliminary data.</text>
</comment>
<protein>
    <submittedName>
        <fullName evidence="2">Uncharacterized protein</fullName>
    </submittedName>
</protein>
<evidence type="ECO:0000313" key="3">
    <source>
        <dbReference type="Proteomes" id="UP001642464"/>
    </source>
</evidence>
<sequence length="71" mass="8135">MYMFHRLLSLVTMMYNEQDQLTLCDFVRPAQRRQLQRDRDAAKRREAEPDSPGKEASPKAEAKAKPAASAI</sequence>
<gene>
    <name evidence="2" type="ORF">SCF082_LOCUS53342</name>
</gene>
<evidence type="ECO:0000256" key="1">
    <source>
        <dbReference type="SAM" id="MobiDB-lite"/>
    </source>
</evidence>
<proteinExistence type="predicted"/>
<reference evidence="2 3" key="1">
    <citation type="submission" date="2024-02" db="EMBL/GenBank/DDBJ databases">
        <authorList>
            <person name="Chen Y."/>
            <person name="Shah S."/>
            <person name="Dougan E. K."/>
            <person name="Thang M."/>
            <person name="Chan C."/>
        </authorList>
    </citation>
    <scope>NUCLEOTIDE SEQUENCE [LARGE SCALE GENOMIC DNA]</scope>
</reference>
<feature type="compositionally biased region" description="Basic and acidic residues" evidence="1">
    <location>
        <begin position="35"/>
        <end position="64"/>
    </location>
</feature>
<accession>A0ABP0SSV9</accession>
<dbReference type="EMBL" id="CAXAMM010044572">
    <property type="protein sequence ID" value="CAK9115219.1"/>
    <property type="molecule type" value="Genomic_DNA"/>
</dbReference>
<name>A0ABP0SSV9_9DINO</name>
<keyword evidence="3" id="KW-1185">Reference proteome</keyword>
<organism evidence="2 3">
    <name type="scientific">Durusdinium trenchii</name>
    <dbReference type="NCBI Taxonomy" id="1381693"/>
    <lineage>
        <taxon>Eukaryota</taxon>
        <taxon>Sar</taxon>
        <taxon>Alveolata</taxon>
        <taxon>Dinophyceae</taxon>
        <taxon>Suessiales</taxon>
        <taxon>Symbiodiniaceae</taxon>
        <taxon>Durusdinium</taxon>
    </lineage>
</organism>